<dbReference type="EMBL" id="FCNV02000014">
    <property type="protein sequence ID" value="SAL46512.1"/>
    <property type="molecule type" value="Genomic_DNA"/>
</dbReference>
<keyword evidence="1" id="KW-1133">Transmembrane helix</keyword>
<evidence type="ECO:0000313" key="2">
    <source>
        <dbReference type="EMBL" id="SAL46512.1"/>
    </source>
</evidence>
<name>A0A658R3X2_9BURK</name>
<feature type="transmembrane region" description="Helical" evidence="1">
    <location>
        <begin position="19"/>
        <end position="40"/>
    </location>
</feature>
<reference evidence="2 3" key="1">
    <citation type="submission" date="2016-01" db="EMBL/GenBank/DDBJ databases">
        <authorList>
            <person name="Peeters C."/>
        </authorList>
    </citation>
    <scope>NUCLEOTIDE SEQUENCE [LARGE SCALE GENOMIC DNA]</scope>
    <source>
        <strain evidence="2">LMG 29315</strain>
    </source>
</reference>
<keyword evidence="1" id="KW-0812">Transmembrane</keyword>
<organism evidence="2 3">
    <name type="scientific">Caballeronia concitans</name>
    <dbReference type="NCBI Taxonomy" id="1777133"/>
    <lineage>
        <taxon>Bacteria</taxon>
        <taxon>Pseudomonadati</taxon>
        <taxon>Pseudomonadota</taxon>
        <taxon>Betaproteobacteria</taxon>
        <taxon>Burkholderiales</taxon>
        <taxon>Burkholderiaceae</taxon>
        <taxon>Caballeronia</taxon>
    </lineage>
</organism>
<dbReference type="OrthoDB" id="5572070at2"/>
<feature type="transmembrane region" description="Helical" evidence="1">
    <location>
        <begin position="124"/>
        <end position="151"/>
    </location>
</feature>
<sequence length="157" mass="17423">MQGSASDALKLTHAEKRRLAWCAGAGFFLSPGAWLLQVIVSETISAQTCDTTVPLDSPGVAHMHAWLWAISIVALLISFVCAALALRGFIFLHKKHRRMKERTKDSELKEEPPREEEEISRKRFIALCSALIGCGFVVGIVFTILAEVFLVSCSQWH</sequence>
<dbReference type="Proteomes" id="UP000198263">
    <property type="component" value="Unassembled WGS sequence"/>
</dbReference>
<feature type="transmembrane region" description="Helical" evidence="1">
    <location>
        <begin position="65"/>
        <end position="92"/>
    </location>
</feature>
<keyword evidence="3" id="KW-1185">Reference proteome</keyword>
<keyword evidence="1" id="KW-0472">Membrane</keyword>
<comment type="caution">
    <text evidence="2">The sequence shown here is derived from an EMBL/GenBank/DDBJ whole genome shotgun (WGS) entry which is preliminary data.</text>
</comment>
<evidence type="ECO:0000313" key="3">
    <source>
        <dbReference type="Proteomes" id="UP000198263"/>
    </source>
</evidence>
<dbReference type="AlphaFoldDB" id="A0A658R3X2"/>
<protein>
    <submittedName>
        <fullName evidence="2">Uncharacterized protein</fullName>
    </submittedName>
</protein>
<evidence type="ECO:0000256" key="1">
    <source>
        <dbReference type="SAM" id="Phobius"/>
    </source>
</evidence>
<proteinExistence type="predicted"/>
<gene>
    <name evidence="2" type="ORF">AWB72_04851</name>
</gene>
<accession>A0A658R3X2</accession>